<dbReference type="OrthoDB" id="775526at2"/>
<keyword evidence="2" id="KW-1185">Reference proteome</keyword>
<organism evidence="1 2">
    <name type="scientific">Streptomyces subrutilus</name>
    <dbReference type="NCBI Taxonomy" id="36818"/>
    <lineage>
        <taxon>Bacteria</taxon>
        <taxon>Bacillati</taxon>
        <taxon>Actinomycetota</taxon>
        <taxon>Actinomycetes</taxon>
        <taxon>Kitasatosporales</taxon>
        <taxon>Streptomycetaceae</taxon>
        <taxon>Streptomyces</taxon>
    </lineage>
</organism>
<sequence length="140" mass="15782">MSREMEMLHDSEVVLVSEVGCTPGRLVAEFLDAEYTVRISYFDKVVEATSWNLFEALADVRSSLEREGLTPAVEGACRDVYPSRMALEMGGGRKAYRWPLADRPVTVGIFDAVPDFEYGRLAYVGEQRDFVRGLRNKGHE</sequence>
<accession>A0A1E5PVC3</accession>
<protein>
    <submittedName>
        <fullName evidence="1">Uncharacterized protein</fullName>
    </submittedName>
</protein>
<dbReference type="EMBL" id="MEHK01000001">
    <property type="protein sequence ID" value="OEJ33507.1"/>
    <property type="molecule type" value="Genomic_DNA"/>
</dbReference>
<dbReference type="RefSeq" id="WP_069921725.1">
    <property type="nucleotide sequence ID" value="NZ_MEHK01000001.1"/>
</dbReference>
<dbReference type="STRING" id="36818.BGK67_21170"/>
<comment type="caution">
    <text evidence="1">The sequence shown here is derived from an EMBL/GenBank/DDBJ whole genome shotgun (WGS) entry which is preliminary data.</text>
</comment>
<name>A0A1E5PVC3_9ACTN</name>
<dbReference type="AlphaFoldDB" id="A0A1E5PVC3"/>
<evidence type="ECO:0000313" key="2">
    <source>
        <dbReference type="Proteomes" id="UP000095705"/>
    </source>
</evidence>
<gene>
    <name evidence="1" type="ORF">BGK67_21170</name>
</gene>
<dbReference type="Proteomes" id="UP000095705">
    <property type="component" value="Unassembled WGS sequence"/>
</dbReference>
<evidence type="ECO:0000313" key="1">
    <source>
        <dbReference type="EMBL" id="OEJ33507.1"/>
    </source>
</evidence>
<proteinExistence type="predicted"/>
<reference evidence="1 2" key="1">
    <citation type="submission" date="2016-08" db="EMBL/GenBank/DDBJ databases">
        <title>The complete genome of Streptomyces subrutilus 10-1-1.</title>
        <authorList>
            <person name="Chen X."/>
        </authorList>
    </citation>
    <scope>NUCLEOTIDE SEQUENCE [LARGE SCALE GENOMIC DNA]</scope>
    <source>
        <strain evidence="1 2">10-1-1</strain>
    </source>
</reference>